<dbReference type="EMBL" id="LJHD01000277">
    <property type="protein sequence ID" value="ONI38920.1"/>
    <property type="molecule type" value="Genomic_DNA"/>
</dbReference>
<protein>
    <submittedName>
        <fullName evidence="1">Thioredoxin</fullName>
    </submittedName>
</protein>
<sequence length="105" mass="11840">MAFKFTVDNFDKEVLNSDIPVLVDFYADWCGPCKIVGPIIDELAVEYEGKAKIGKVNTDENRELAIKYQVMHIPTMVLIKNGEVVERLEGVKPKVVLAQKIDTMI</sequence>
<reference evidence="1" key="1">
    <citation type="submission" date="2016-08" db="EMBL/GenBank/DDBJ databases">
        <authorList>
            <person name="Ngugi D.K."/>
            <person name="Miyake S."/>
            <person name="Stingl U."/>
        </authorList>
    </citation>
    <scope>NUCLEOTIDE SEQUENCE</scope>
    <source>
        <strain evidence="1">SCG-D08WGA-EpuloA1</strain>
    </source>
</reference>
<accession>A0ACC8X9U0</accession>
<dbReference type="Proteomes" id="UP000188637">
    <property type="component" value="Unassembled WGS sequence"/>
</dbReference>
<gene>
    <name evidence="1" type="ORF">AN640_02120</name>
</gene>
<evidence type="ECO:0000313" key="2">
    <source>
        <dbReference type="Proteomes" id="UP000188637"/>
    </source>
</evidence>
<comment type="caution">
    <text evidence="1">The sequence shown here is derived from an EMBL/GenBank/DDBJ whole genome shotgun (WGS) entry which is preliminary data.</text>
</comment>
<name>A0ACC8X9U0_9FIRM</name>
<organism evidence="1 2">
    <name type="scientific">Candidatus Epulonipiscium fishelsonii</name>
    <dbReference type="NCBI Taxonomy" id="77094"/>
    <lineage>
        <taxon>Bacteria</taxon>
        <taxon>Bacillati</taxon>
        <taxon>Bacillota</taxon>
        <taxon>Clostridia</taxon>
        <taxon>Lachnospirales</taxon>
        <taxon>Lachnospiraceae</taxon>
        <taxon>Candidatus Epulonipiscium</taxon>
    </lineage>
</organism>
<evidence type="ECO:0000313" key="1">
    <source>
        <dbReference type="EMBL" id="ONI38920.1"/>
    </source>
</evidence>
<proteinExistence type="predicted"/>
<keyword evidence="2" id="KW-1185">Reference proteome</keyword>